<dbReference type="Proteomes" id="UP000824013">
    <property type="component" value="Unassembled WGS sequence"/>
</dbReference>
<dbReference type="InterPro" id="IPR007499">
    <property type="entry name" value="ERF_bacteria_virus"/>
</dbReference>
<dbReference type="AlphaFoldDB" id="A0A9D1ZL54"/>
<organism evidence="1 2">
    <name type="scientific">Candidatus Companilactobacillus pullicola</name>
    <dbReference type="NCBI Taxonomy" id="2838523"/>
    <lineage>
        <taxon>Bacteria</taxon>
        <taxon>Bacillati</taxon>
        <taxon>Bacillota</taxon>
        <taxon>Bacilli</taxon>
        <taxon>Lactobacillales</taxon>
        <taxon>Lactobacillaceae</taxon>
        <taxon>Companilactobacillus</taxon>
    </lineage>
</organism>
<reference evidence="1" key="2">
    <citation type="submission" date="2021-04" db="EMBL/GenBank/DDBJ databases">
        <authorList>
            <person name="Gilroy R."/>
        </authorList>
    </citation>
    <scope>NUCLEOTIDE SEQUENCE</scope>
    <source>
        <strain evidence="1">3204</strain>
    </source>
</reference>
<proteinExistence type="predicted"/>
<dbReference type="Pfam" id="PF04404">
    <property type="entry name" value="ERF"/>
    <property type="match status" value="1"/>
</dbReference>
<evidence type="ECO:0000313" key="1">
    <source>
        <dbReference type="EMBL" id="HIY91570.1"/>
    </source>
</evidence>
<dbReference type="EMBL" id="DXCM01000014">
    <property type="protein sequence ID" value="HIY91570.1"/>
    <property type="molecule type" value="Genomic_DNA"/>
</dbReference>
<gene>
    <name evidence="1" type="ORF">H9820_01345</name>
</gene>
<evidence type="ECO:0000313" key="2">
    <source>
        <dbReference type="Proteomes" id="UP000824013"/>
    </source>
</evidence>
<sequence length="260" mass="29243">MTEENKNNVSLVKTLSEVQKELDKIEKDGKNNRQGFEYVSEAQVKAKLQKKLAEHGIMIIPSYEILNTWVNQTNNGKSMNYASVMGKFKLTNGTEGLVGSMPGIGMDSGDKAIYKAETGAQKNFLMQLFLMSTGDDPENDNNWNNQQPQYNNYNQNSYNNYQPQNQYSNQSNNAFGNFAKSQPKLANETKKKVINEQLSRLSDLNQTDFSKSLAALQSHFPNVDFNRLADSSADNMIAFLNKQIDTTKATLKQLGVEIPE</sequence>
<comment type="caution">
    <text evidence="1">The sequence shown here is derived from an EMBL/GenBank/DDBJ whole genome shotgun (WGS) entry which is preliminary data.</text>
</comment>
<name>A0A9D1ZL54_9LACO</name>
<protein>
    <submittedName>
        <fullName evidence="1">ERF family protein</fullName>
    </submittedName>
</protein>
<reference evidence="1" key="1">
    <citation type="journal article" date="2021" name="PeerJ">
        <title>Extensive microbial diversity within the chicken gut microbiome revealed by metagenomics and culture.</title>
        <authorList>
            <person name="Gilroy R."/>
            <person name="Ravi A."/>
            <person name="Getino M."/>
            <person name="Pursley I."/>
            <person name="Horton D.L."/>
            <person name="Alikhan N.F."/>
            <person name="Baker D."/>
            <person name="Gharbi K."/>
            <person name="Hall N."/>
            <person name="Watson M."/>
            <person name="Adriaenssens E.M."/>
            <person name="Foster-Nyarko E."/>
            <person name="Jarju S."/>
            <person name="Secka A."/>
            <person name="Antonio M."/>
            <person name="Oren A."/>
            <person name="Chaudhuri R.R."/>
            <person name="La Ragione R."/>
            <person name="Hildebrand F."/>
            <person name="Pallen M.J."/>
        </authorList>
    </citation>
    <scope>NUCLEOTIDE SEQUENCE</scope>
    <source>
        <strain evidence="1">3204</strain>
    </source>
</reference>
<accession>A0A9D1ZL54</accession>